<dbReference type="GO" id="GO:0000160">
    <property type="term" value="P:phosphorelay signal transduction system"/>
    <property type="evidence" value="ECO:0007669"/>
    <property type="project" value="InterPro"/>
</dbReference>
<dbReference type="InterPro" id="IPR016032">
    <property type="entry name" value="Sig_transdc_resp-reg_C-effctor"/>
</dbReference>
<dbReference type="GO" id="GO:0006355">
    <property type="term" value="P:regulation of DNA-templated transcription"/>
    <property type="evidence" value="ECO:0007669"/>
    <property type="project" value="InterPro"/>
</dbReference>
<dbReference type="PRINTS" id="PR00364">
    <property type="entry name" value="DISEASERSIST"/>
</dbReference>
<dbReference type="GO" id="GO:0003677">
    <property type="term" value="F:DNA binding"/>
    <property type="evidence" value="ECO:0007669"/>
    <property type="project" value="UniProtKB-UniRule"/>
</dbReference>
<evidence type="ECO:0000313" key="8">
    <source>
        <dbReference type="EMBL" id="GIH20498.1"/>
    </source>
</evidence>
<dbReference type="InterPro" id="IPR002182">
    <property type="entry name" value="NB-ARC"/>
</dbReference>
<keyword evidence="2" id="KW-0805">Transcription regulation</keyword>
<keyword evidence="9" id="KW-1185">Reference proteome</keyword>
<proteinExistence type="inferred from homology"/>
<dbReference type="PROSITE" id="PS51755">
    <property type="entry name" value="OMPR_PHOB"/>
    <property type="match status" value="1"/>
</dbReference>
<dbReference type="InterPro" id="IPR019734">
    <property type="entry name" value="TPR_rpt"/>
</dbReference>
<accession>A0A8J3R2J9</accession>
<feature type="DNA-binding region" description="OmpR/PhoB-type" evidence="6">
    <location>
        <begin position="1"/>
        <end position="94"/>
    </location>
</feature>
<dbReference type="PROSITE" id="PS50005">
    <property type="entry name" value="TPR"/>
    <property type="match status" value="1"/>
</dbReference>
<dbReference type="Gene3D" id="1.25.40.10">
    <property type="entry name" value="Tetratricopeptide repeat domain"/>
    <property type="match status" value="2"/>
</dbReference>
<evidence type="ECO:0000256" key="4">
    <source>
        <dbReference type="ARBA" id="ARBA00023163"/>
    </source>
</evidence>
<dbReference type="SMART" id="SM00028">
    <property type="entry name" value="TPR"/>
    <property type="match status" value="5"/>
</dbReference>
<keyword evidence="3 6" id="KW-0238">DNA-binding</keyword>
<evidence type="ECO:0000313" key="9">
    <source>
        <dbReference type="Proteomes" id="UP000642748"/>
    </source>
</evidence>
<evidence type="ECO:0000256" key="3">
    <source>
        <dbReference type="ARBA" id="ARBA00023125"/>
    </source>
</evidence>
<protein>
    <submittedName>
        <fullName evidence="8">SARP family transcriptional regulator</fullName>
    </submittedName>
</protein>
<evidence type="ECO:0000256" key="2">
    <source>
        <dbReference type="ARBA" id="ARBA00023015"/>
    </source>
</evidence>
<gene>
    <name evidence="8" type="ORF">Raf01_86700</name>
</gene>
<comment type="similarity">
    <text evidence="1">Belongs to the AfsR/DnrI/RedD regulatory family.</text>
</comment>
<dbReference type="SUPFAM" id="SSF48452">
    <property type="entry name" value="TPR-like"/>
    <property type="match status" value="2"/>
</dbReference>
<evidence type="ECO:0000256" key="1">
    <source>
        <dbReference type="ARBA" id="ARBA00005820"/>
    </source>
</evidence>
<dbReference type="Proteomes" id="UP000642748">
    <property type="component" value="Unassembled WGS sequence"/>
</dbReference>
<dbReference type="Pfam" id="PF13424">
    <property type="entry name" value="TPR_12"/>
    <property type="match status" value="2"/>
</dbReference>
<dbReference type="Gene3D" id="1.10.10.10">
    <property type="entry name" value="Winged helix-like DNA-binding domain superfamily/Winged helix DNA-binding domain"/>
    <property type="match status" value="1"/>
</dbReference>
<dbReference type="Pfam" id="PF00931">
    <property type="entry name" value="NB-ARC"/>
    <property type="match status" value="1"/>
</dbReference>
<dbReference type="AlphaFoldDB" id="A0A8J3R2J9"/>
<dbReference type="SMART" id="SM01043">
    <property type="entry name" value="BTAD"/>
    <property type="match status" value="1"/>
</dbReference>
<dbReference type="InterPro" id="IPR005158">
    <property type="entry name" value="BTAD"/>
</dbReference>
<organism evidence="8 9">
    <name type="scientific">Rugosimonospora africana</name>
    <dbReference type="NCBI Taxonomy" id="556532"/>
    <lineage>
        <taxon>Bacteria</taxon>
        <taxon>Bacillati</taxon>
        <taxon>Actinomycetota</taxon>
        <taxon>Actinomycetes</taxon>
        <taxon>Micromonosporales</taxon>
        <taxon>Micromonosporaceae</taxon>
        <taxon>Rugosimonospora</taxon>
    </lineage>
</organism>
<evidence type="ECO:0000256" key="5">
    <source>
        <dbReference type="PROSITE-ProRule" id="PRU00339"/>
    </source>
</evidence>
<keyword evidence="4" id="KW-0804">Transcription</keyword>
<dbReference type="Gene3D" id="3.40.50.300">
    <property type="entry name" value="P-loop containing nucleotide triphosphate hydrolases"/>
    <property type="match status" value="1"/>
</dbReference>
<dbReference type="CDD" id="cd15831">
    <property type="entry name" value="BTAD"/>
    <property type="match status" value="1"/>
</dbReference>
<dbReference type="PANTHER" id="PTHR35807:SF1">
    <property type="entry name" value="TRANSCRIPTIONAL REGULATOR REDD"/>
    <property type="match status" value="1"/>
</dbReference>
<dbReference type="SUPFAM" id="SSF52540">
    <property type="entry name" value="P-loop containing nucleoside triphosphate hydrolases"/>
    <property type="match status" value="1"/>
</dbReference>
<evidence type="ECO:0000256" key="6">
    <source>
        <dbReference type="PROSITE-ProRule" id="PRU01091"/>
    </source>
</evidence>
<feature type="domain" description="OmpR/PhoB-type" evidence="7">
    <location>
        <begin position="1"/>
        <end position="94"/>
    </location>
</feature>
<dbReference type="InterPro" id="IPR051677">
    <property type="entry name" value="AfsR-DnrI-RedD_regulator"/>
</dbReference>
<sequence length="932" mass="100112">METPIFGILGPLSVRMDGVEVPIAAAKLRVFLAVLLLRTPQAVTIDELTDLLWEDRLPRKARAALNTYVGRLRQMLGPLGGRIRTVPAGYVIDLRADELDLARFLELRVTGQAKAAEGGHAAAAKVLRSALGLWRGEPLADVASSRLQRGDGHVLTQLRVSAWEACLDAEIADGRPQDVLGDLTQLLAAYPLHERFHEQLITALHRTGRRADALAAFQATRAIFVEELGVEPGAALQRLQQAILTEGAGPATSPVAVRGRATVVPAQLPADLGDFTGRASSVSALCRALAADPARSDATPVVAAVTGAGGAGKTTLAVHVGHRVRGGFPDGQLYVSMRGSSEFPMDPGEVAGRLLRELGVDPAQVPADQTERFSLYRSLLADRRTLLVFDDVRDTVQIRPLLPGSTRSAVIVTSRDELATLPTKIRVGADLMDDETAAALFAAIVGRQRAGAEPGAVDRVLRVCAGLPLAIRIAAARVAARPDNSIQTLADRLADVRSRLDQFDLDDLGIRASFMASYARLPDSTRAATMFRTLGLWPGPDIGLAGMGALIGNGTAVTGSAVDALVASHLVQCPAPDRYRLHDLIHVYARERTEHEDPPATRQAAMERLLAWYLHAASNAADLIRPHHLPIPIDPAPAGVTALVFDDHAAALDWCQLEQANLIAAVRLAASAGSYGVAWQLALTLWSYYYVAKIRDDWTAASEIGLACARLAADRRAEGALLACLGTALCENRRYDEAIDHYQQALDLHRETGDAQREPVTLNSLAVVYGERGQFQLARDTFAEVRTLHARSGNRHGVGLAIANMALCFAELGDADAAIRHNHEALGIYREVGDHYSEAITLGNIGDVYASTGAYHRASEALTAAITLHETVGNRHGQARALVTLGRNQNTAGEHAAARRSWRAAMQIFEDLNDPEAAEPRDLLDRVDTMQL</sequence>
<dbReference type="EMBL" id="BONZ01000099">
    <property type="protein sequence ID" value="GIH20498.1"/>
    <property type="molecule type" value="Genomic_DNA"/>
</dbReference>
<reference evidence="8" key="1">
    <citation type="submission" date="2021-01" db="EMBL/GenBank/DDBJ databases">
        <title>Whole genome shotgun sequence of Rugosimonospora africana NBRC 104875.</title>
        <authorList>
            <person name="Komaki H."/>
            <person name="Tamura T."/>
        </authorList>
    </citation>
    <scope>NUCLEOTIDE SEQUENCE</scope>
    <source>
        <strain evidence="8">NBRC 104875</strain>
    </source>
</reference>
<dbReference type="InterPro" id="IPR001867">
    <property type="entry name" value="OmpR/PhoB-type_DNA-bd"/>
</dbReference>
<name>A0A8J3R2J9_9ACTN</name>
<dbReference type="GO" id="GO:0043531">
    <property type="term" value="F:ADP binding"/>
    <property type="evidence" value="ECO:0007669"/>
    <property type="project" value="InterPro"/>
</dbReference>
<dbReference type="SUPFAM" id="SSF46894">
    <property type="entry name" value="C-terminal effector domain of the bipartite response regulators"/>
    <property type="match status" value="1"/>
</dbReference>
<dbReference type="InterPro" id="IPR027417">
    <property type="entry name" value="P-loop_NTPase"/>
</dbReference>
<dbReference type="InterPro" id="IPR036388">
    <property type="entry name" value="WH-like_DNA-bd_sf"/>
</dbReference>
<comment type="caution">
    <text evidence="8">The sequence shown here is derived from an EMBL/GenBank/DDBJ whole genome shotgun (WGS) entry which is preliminary data.</text>
</comment>
<evidence type="ECO:0000259" key="7">
    <source>
        <dbReference type="PROSITE" id="PS51755"/>
    </source>
</evidence>
<keyword evidence="5" id="KW-0802">TPR repeat</keyword>
<dbReference type="PANTHER" id="PTHR35807">
    <property type="entry name" value="TRANSCRIPTIONAL REGULATOR REDD-RELATED"/>
    <property type="match status" value="1"/>
</dbReference>
<dbReference type="InterPro" id="IPR011990">
    <property type="entry name" value="TPR-like_helical_dom_sf"/>
</dbReference>
<dbReference type="RefSeq" id="WP_203923927.1">
    <property type="nucleotide sequence ID" value="NZ_BONZ01000099.1"/>
</dbReference>
<feature type="repeat" description="TPR" evidence="5">
    <location>
        <begin position="719"/>
        <end position="752"/>
    </location>
</feature>
<dbReference type="SMART" id="SM00862">
    <property type="entry name" value="Trans_reg_C"/>
    <property type="match status" value="1"/>
</dbReference>
<dbReference type="Pfam" id="PF03704">
    <property type="entry name" value="BTAD"/>
    <property type="match status" value="1"/>
</dbReference>